<dbReference type="AlphaFoldDB" id="A0AA42QPB3"/>
<evidence type="ECO:0000313" key="2">
    <source>
        <dbReference type="EMBL" id="MDH1438121.1"/>
    </source>
</evidence>
<accession>A0AA42QPB3</accession>
<feature type="domain" description="Abortive infection protein-like C-terminal" evidence="1">
    <location>
        <begin position="162"/>
        <end position="236"/>
    </location>
</feature>
<dbReference type="InterPro" id="IPR026001">
    <property type="entry name" value="Abi-like_C"/>
</dbReference>
<proteinExistence type="predicted"/>
<comment type="caution">
    <text evidence="2">The sequence shown here is derived from an EMBL/GenBank/DDBJ whole genome shotgun (WGS) entry which is preliminary data.</text>
</comment>
<reference evidence="2" key="1">
    <citation type="submission" date="2022-09" db="EMBL/GenBank/DDBJ databases">
        <title>Intensive care unit water sources are persistently colonized with multi-drug resistant bacteria and are the site of extensive horizontal gene transfer of antibiotic resistance genes.</title>
        <authorList>
            <person name="Diorio-Toth L."/>
        </authorList>
    </citation>
    <scope>NUCLEOTIDE SEQUENCE</scope>
    <source>
        <strain evidence="2">GD03725</strain>
    </source>
</reference>
<gene>
    <name evidence="2" type="ORF">N5I27_06885</name>
</gene>
<name>A0AA42QPB3_ACIJO</name>
<dbReference type="EMBL" id="JAOCIL010000001">
    <property type="protein sequence ID" value="MDH1438121.1"/>
    <property type="molecule type" value="Genomic_DNA"/>
</dbReference>
<sequence>MSDLIIQIEILQNLLISAATGGNSDNEEFQKLRKIVLENQNIQKLVPRYIRTCRDLAQFWQFIKYEYASYAERREFIWKSFQPLLEKLELNDSAPSDQIVSGLVQKLDSDHIHSIWQKALDRRISDPEGAITLSRTLLESTCKHILDELEIDYGNSPDINHLYRLLNKKLNLSPSQHTEQTFKQILGGCSSIVEGLGALRNKVGDAHGQGQKNFKPSSRHAELAVNLAGTMSVFLFSTWDIRAESEKLSNSHKE</sequence>
<protein>
    <submittedName>
        <fullName evidence="2">Abortive infection family protein</fullName>
    </submittedName>
</protein>
<evidence type="ECO:0000259" key="1">
    <source>
        <dbReference type="Pfam" id="PF14355"/>
    </source>
</evidence>
<dbReference type="Pfam" id="PF14355">
    <property type="entry name" value="Abi_C"/>
    <property type="match status" value="1"/>
</dbReference>
<organism evidence="2 3">
    <name type="scientific">Acinetobacter johnsonii</name>
    <dbReference type="NCBI Taxonomy" id="40214"/>
    <lineage>
        <taxon>Bacteria</taxon>
        <taxon>Pseudomonadati</taxon>
        <taxon>Pseudomonadota</taxon>
        <taxon>Gammaproteobacteria</taxon>
        <taxon>Moraxellales</taxon>
        <taxon>Moraxellaceae</taxon>
        <taxon>Acinetobacter</taxon>
    </lineage>
</organism>
<dbReference type="Proteomes" id="UP001161567">
    <property type="component" value="Unassembled WGS sequence"/>
</dbReference>
<evidence type="ECO:0000313" key="3">
    <source>
        <dbReference type="Proteomes" id="UP001161567"/>
    </source>
</evidence>
<dbReference type="RefSeq" id="WP_279735610.1">
    <property type="nucleotide sequence ID" value="NZ_JAOCEJ010000020.1"/>
</dbReference>